<organism evidence="2 3">
    <name type="scientific">Cylindrotheca closterium</name>
    <dbReference type="NCBI Taxonomy" id="2856"/>
    <lineage>
        <taxon>Eukaryota</taxon>
        <taxon>Sar</taxon>
        <taxon>Stramenopiles</taxon>
        <taxon>Ochrophyta</taxon>
        <taxon>Bacillariophyta</taxon>
        <taxon>Bacillariophyceae</taxon>
        <taxon>Bacillariophycidae</taxon>
        <taxon>Bacillariales</taxon>
        <taxon>Bacillariaceae</taxon>
        <taxon>Cylindrotheca</taxon>
    </lineage>
</organism>
<name>A0AAD2G2X2_9STRA</name>
<feature type="domain" description="Reverse transcriptase Ty1/copia-type" evidence="1">
    <location>
        <begin position="23"/>
        <end position="141"/>
    </location>
</feature>
<dbReference type="InterPro" id="IPR013103">
    <property type="entry name" value="RVT_2"/>
</dbReference>
<protein>
    <recommendedName>
        <fullName evidence="1">Reverse transcriptase Ty1/copia-type domain-containing protein</fullName>
    </recommendedName>
</protein>
<dbReference type="AlphaFoldDB" id="A0AAD2G2X2"/>
<evidence type="ECO:0000259" key="1">
    <source>
        <dbReference type="Pfam" id="PF07727"/>
    </source>
</evidence>
<evidence type="ECO:0000313" key="3">
    <source>
        <dbReference type="Proteomes" id="UP001295423"/>
    </source>
</evidence>
<accession>A0AAD2G2X2</accession>
<reference evidence="2" key="1">
    <citation type="submission" date="2023-08" db="EMBL/GenBank/DDBJ databases">
        <authorList>
            <person name="Audoor S."/>
            <person name="Bilcke G."/>
        </authorList>
    </citation>
    <scope>NUCLEOTIDE SEQUENCE</scope>
</reference>
<dbReference type="EMBL" id="CAKOGP040002070">
    <property type="protein sequence ID" value="CAJ1960803.1"/>
    <property type="molecule type" value="Genomic_DNA"/>
</dbReference>
<dbReference type="Pfam" id="PF07727">
    <property type="entry name" value="RVT_2"/>
    <property type="match status" value="1"/>
</dbReference>
<evidence type="ECO:0000313" key="2">
    <source>
        <dbReference type="EMBL" id="CAJ1960803.1"/>
    </source>
</evidence>
<dbReference type="Proteomes" id="UP001295423">
    <property type="component" value="Unassembled WGS sequence"/>
</dbReference>
<keyword evidence="3" id="KW-1185">Reference proteome</keyword>
<proteinExistence type="predicted"/>
<sequence>MKPPKVPTGFAILDLPRPSDCITKCYKLIKNLYGLKDAGKTWFDFLSKGLEERGWTPSSVDASLFTKQGIMLVVYVDDAILISPDDSLIDSEIQSLKSSYFLTDEGPLKDYLGTRFVRAEDGTIEMTQPKMIERVLEIVGLN</sequence>
<comment type="caution">
    <text evidence="2">The sequence shown here is derived from an EMBL/GenBank/DDBJ whole genome shotgun (WGS) entry which is preliminary data.</text>
</comment>
<gene>
    <name evidence="2" type="ORF">CYCCA115_LOCUS18901</name>
</gene>